<dbReference type="InterPro" id="IPR032675">
    <property type="entry name" value="LRR_dom_sf"/>
</dbReference>
<dbReference type="SUPFAM" id="SSF49265">
    <property type="entry name" value="Fibronectin type III"/>
    <property type="match status" value="1"/>
</dbReference>
<feature type="region of interest" description="Disordered" evidence="4">
    <location>
        <begin position="502"/>
        <end position="552"/>
    </location>
</feature>
<dbReference type="GeneID" id="118408103"/>
<organism evidence="8 9">
    <name type="scientific">Branchiostoma floridae</name>
    <name type="common">Florida lancelet</name>
    <name type="synonym">Amphioxus</name>
    <dbReference type="NCBI Taxonomy" id="7739"/>
    <lineage>
        <taxon>Eukaryota</taxon>
        <taxon>Metazoa</taxon>
        <taxon>Chordata</taxon>
        <taxon>Cephalochordata</taxon>
        <taxon>Leptocardii</taxon>
        <taxon>Amphioxiformes</taxon>
        <taxon>Branchiostomatidae</taxon>
        <taxon>Branchiostoma</taxon>
    </lineage>
</organism>
<evidence type="ECO:0000256" key="3">
    <source>
        <dbReference type="ARBA" id="ARBA00022737"/>
    </source>
</evidence>
<keyword evidence="5" id="KW-0812">Transmembrane</keyword>
<feature type="transmembrane region" description="Helical" evidence="5">
    <location>
        <begin position="657"/>
        <end position="679"/>
    </location>
</feature>
<protein>
    <submittedName>
        <fullName evidence="9">Leucine-rich repeat-containing protein 15-like</fullName>
    </submittedName>
</protein>
<keyword evidence="1" id="KW-0433">Leucine-rich repeat</keyword>
<evidence type="ECO:0000259" key="7">
    <source>
        <dbReference type="PROSITE" id="PS50853"/>
    </source>
</evidence>
<dbReference type="FunFam" id="3.80.10.10:FF:001164">
    <property type="entry name" value="GH01279p"/>
    <property type="match status" value="2"/>
</dbReference>
<dbReference type="SMART" id="SM00369">
    <property type="entry name" value="LRR_TYP"/>
    <property type="match status" value="13"/>
</dbReference>
<dbReference type="InterPro" id="IPR013783">
    <property type="entry name" value="Ig-like_fold"/>
</dbReference>
<dbReference type="PANTHER" id="PTHR24366:SF161">
    <property type="entry name" value="TIR DOMAIN-CONTAINING PROTEIN"/>
    <property type="match status" value="1"/>
</dbReference>
<evidence type="ECO:0000256" key="6">
    <source>
        <dbReference type="SAM" id="SignalP"/>
    </source>
</evidence>
<dbReference type="OrthoDB" id="1055097at2759"/>
<dbReference type="PROSITE" id="PS51257">
    <property type="entry name" value="PROKAR_LIPOPROTEIN"/>
    <property type="match status" value="1"/>
</dbReference>
<dbReference type="Gene3D" id="2.60.40.10">
    <property type="entry name" value="Immunoglobulins"/>
    <property type="match status" value="1"/>
</dbReference>
<dbReference type="Proteomes" id="UP000001554">
    <property type="component" value="Unplaced"/>
</dbReference>
<name>A0A9J7HRU0_BRAFL</name>
<dbReference type="Pfam" id="PF00560">
    <property type="entry name" value="LRR_1"/>
    <property type="match status" value="1"/>
</dbReference>
<accession>A0A9J7HRU0</accession>
<dbReference type="SUPFAM" id="SSF52058">
    <property type="entry name" value="L domain-like"/>
    <property type="match status" value="2"/>
</dbReference>
<evidence type="ECO:0000256" key="4">
    <source>
        <dbReference type="SAM" id="MobiDB-lite"/>
    </source>
</evidence>
<keyword evidence="5" id="KW-0472">Membrane</keyword>
<dbReference type="AlphaFoldDB" id="A0A9J7HRU0"/>
<dbReference type="InterPro" id="IPR036116">
    <property type="entry name" value="FN3_sf"/>
</dbReference>
<sequence>MMACRLKFCLMQCAHVLAVVISVVSAQSCLTQCRCEGTTMDCSHGSRQGFPRDLFIPSSTEIVVMSDNLMTRVPTSPAIPNLLELNLEDNFITELTPTSFQLWPKLQILRLGGNKIIDVSNSAFDGLSQLVKLYLNHNNIETIEAFGSLSGPSSLEMLDLQRNKLTSISIGTFTGIPLLTELNLSSNNISKIEDGSFARLKKLRVLYLHSNKILQLTNATFFGMSSLTRLTLINNKIQNLPDLAFNSAGSLEYLDLTSNSISTITQAAFSGLLNLTALSLTKNNISSIEDDLNLADNHLTTIRKDDFARLTKLTFLTLWRNNITSEGLEDGSFANLGNLVYLSLYANPLTNISAATFEGLVSLESLGLGNNQIQNYPPFVFANLPSLTTINLSNYGSTRFTLHPDTFGNLAALRHLNIAGVTSVSPGVFRHLPCLQTVLMGSRLTCDCDILDLATWLNGTAVTARPHERTSKPVKCYNPSHLRNVPLIDLREEDLRMTCPATTEPPSTQSTVQICPTPSPTTEVSTSSRLVTNPSPTTPLPSSFKTAQPGTCPGPQDVTIQNVQDSRTDIQWSHGGKAVNTDLTGFVIQYQIFGHQSWMSTQKIHSDSRYFTINDLLPDTPYQACVAVLCKDELIQPGLDHCVAFTTGSASLSQATVVGLAVGIPSLVIILGLLAAVFWKMRGRSSSEHDAGYTPERPHRQEADQKMADGVIDNQGNEYRTSTCAGESASGSITSSYLDVGRAADMLNSTGTRADDAHYVPAPAPRPDPSIPLSSVKNPAYTPDDSMNDNIYTTVDDALEDGADANMSTTEDDVYIHVIG</sequence>
<feature type="signal peptide" evidence="6">
    <location>
        <begin position="1"/>
        <end position="26"/>
    </location>
</feature>
<gene>
    <name evidence="9" type="primary">LOC118408103</name>
</gene>
<feature type="domain" description="Fibronectin type-III" evidence="7">
    <location>
        <begin position="554"/>
        <end position="650"/>
    </location>
</feature>
<evidence type="ECO:0000256" key="1">
    <source>
        <dbReference type="ARBA" id="ARBA00022614"/>
    </source>
</evidence>
<dbReference type="SMART" id="SM00365">
    <property type="entry name" value="LRR_SD22"/>
    <property type="match status" value="9"/>
</dbReference>
<dbReference type="InterPro" id="IPR003591">
    <property type="entry name" value="Leu-rich_rpt_typical-subtyp"/>
</dbReference>
<dbReference type="CDD" id="cd00063">
    <property type="entry name" value="FN3"/>
    <property type="match status" value="1"/>
</dbReference>
<evidence type="ECO:0000256" key="2">
    <source>
        <dbReference type="ARBA" id="ARBA00022729"/>
    </source>
</evidence>
<feature type="compositionally biased region" description="Polar residues" evidence="4">
    <location>
        <begin position="502"/>
        <end position="514"/>
    </location>
</feature>
<dbReference type="Pfam" id="PF13855">
    <property type="entry name" value="LRR_8"/>
    <property type="match status" value="3"/>
</dbReference>
<feature type="chain" id="PRO_5039928170" evidence="6">
    <location>
        <begin position="27"/>
        <end position="820"/>
    </location>
</feature>
<keyword evidence="5" id="KW-1133">Transmembrane helix</keyword>
<proteinExistence type="predicted"/>
<dbReference type="RefSeq" id="XP_035664616.1">
    <property type="nucleotide sequence ID" value="XM_035808723.1"/>
</dbReference>
<evidence type="ECO:0000313" key="8">
    <source>
        <dbReference type="Proteomes" id="UP000001554"/>
    </source>
</evidence>
<evidence type="ECO:0000256" key="5">
    <source>
        <dbReference type="SAM" id="Phobius"/>
    </source>
</evidence>
<dbReference type="KEGG" id="bfo:118408103"/>
<dbReference type="InterPro" id="IPR001611">
    <property type="entry name" value="Leu-rich_rpt"/>
</dbReference>
<dbReference type="PROSITE" id="PS50853">
    <property type="entry name" value="FN3"/>
    <property type="match status" value="1"/>
</dbReference>
<feature type="compositionally biased region" description="Low complexity" evidence="4">
    <location>
        <begin position="520"/>
        <end position="543"/>
    </location>
</feature>
<dbReference type="Pfam" id="PF00041">
    <property type="entry name" value="fn3"/>
    <property type="match status" value="1"/>
</dbReference>
<reference evidence="9" key="1">
    <citation type="submission" date="2025-08" db="UniProtKB">
        <authorList>
            <consortium name="RefSeq"/>
        </authorList>
    </citation>
    <scope>IDENTIFICATION</scope>
    <source>
        <strain evidence="9">S238N-H82</strain>
        <tissue evidence="9">Testes</tissue>
    </source>
</reference>
<keyword evidence="2 6" id="KW-0732">Signal</keyword>
<keyword evidence="3" id="KW-0677">Repeat</keyword>
<evidence type="ECO:0000313" key="9">
    <source>
        <dbReference type="RefSeq" id="XP_035664616.1"/>
    </source>
</evidence>
<dbReference type="PANTHER" id="PTHR24366">
    <property type="entry name" value="IG(IMMUNOGLOBULIN) AND LRR(LEUCINE RICH REPEAT) DOMAINS"/>
    <property type="match status" value="1"/>
</dbReference>
<dbReference type="InterPro" id="IPR003961">
    <property type="entry name" value="FN3_dom"/>
</dbReference>
<dbReference type="PROSITE" id="PS51450">
    <property type="entry name" value="LRR"/>
    <property type="match status" value="8"/>
</dbReference>
<dbReference type="Gene3D" id="3.80.10.10">
    <property type="entry name" value="Ribonuclease Inhibitor"/>
    <property type="match status" value="4"/>
</dbReference>
<keyword evidence="8" id="KW-1185">Reference proteome</keyword>